<keyword evidence="1" id="KW-0812">Transmembrane</keyword>
<dbReference type="InParanoid" id="A0A0D0ALS2"/>
<evidence type="ECO:0000313" key="3">
    <source>
        <dbReference type="Proteomes" id="UP000054485"/>
    </source>
</evidence>
<keyword evidence="1" id="KW-1133">Transmembrane helix</keyword>
<evidence type="ECO:0000256" key="1">
    <source>
        <dbReference type="SAM" id="Phobius"/>
    </source>
</evidence>
<dbReference type="Proteomes" id="UP000054485">
    <property type="component" value="Unassembled WGS sequence"/>
</dbReference>
<dbReference type="OrthoDB" id="3349377at2759"/>
<proteinExistence type="predicted"/>
<evidence type="ECO:0000313" key="2">
    <source>
        <dbReference type="EMBL" id="KIK32863.1"/>
    </source>
</evidence>
<reference evidence="2 3" key="1">
    <citation type="submission" date="2014-04" db="EMBL/GenBank/DDBJ databases">
        <authorList>
            <consortium name="DOE Joint Genome Institute"/>
            <person name="Kuo A."/>
            <person name="Ruytinx J."/>
            <person name="Rineau F."/>
            <person name="Colpaert J."/>
            <person name="Kohler A."/>
            <person name="Nagy L.G."/>
            <person name="Floudas D."/>
            <person name="Copeland A."/>
            <person name="Barry K.W."/>
            <person name="Cichocki N."/>
            <person name="Veneault-Fourrey C."/>
            <person name="LaButti K."/>
            <person name="Lindquist E.A."/>
            <person name="Lipzen A."/>
            <person name="Lundell T."/>
            <person name="Morin E."/>
            <person name="Murat C."/>
            <person name="Sun H."/>
            <person name="Tunlid A."/>
            <person name="Henrissat B."/>
            <person name="Grigoriev I.V."/>
            <person name="Hibbett D.S."/>
            <person name="Martin F."/>
            <person name="Nordberg H.P."/>
            <person name="Cantor M.N."/>
            <person name="Hua S.X."/>
        </authorList>
    </citation>
    <scope>NUCLEOTIDE SEQUENCE [LARGE SCALE GENOMIC DNA]</scope>
    <source>
        <strain evidence="2 3">UH-Slu-Lm8-n1</strain>
    </source>
</reference>
<keyword evidence="3" id="KW-1185">Reference proteome</keyword>
<accession>A0A0D0ALS2</accession>
<feature type="transmembrane region" description="Helical" evidence="1">
    <location>
        <begin position="83"/>
        <end position="100"/>
    </location>
</feature>
<keyword evidence="1" id="KW-0472">Membrane</keyword>
<reference evidence="3" key="2">
    <citation type="submission" date="2015-01" db="EMBL/GenBank/DDBJ databases">
        <title>Evolutionary Origins and Diversification of the Mycorrhizal Mutualists.</title>
        <authorList>
            <consortium name="DOE Joint Genome Institute"/>
            <consortium name="Mycorrhizal Genomics Consortium"/>
            <person name="Kohler A."/>
            <person name="Kuo A."/>
            <person name="Nagy L.G."/>
            <person name="Floudas D."/>
            <person name="Copeland A."/>
            <person name="Barry K.W."/>
            <person name="Cichocki N."/>
            <person name="Veneault-Fourrey C."/>
            <person name="LaButti K."/>
            <person name="Lindquist E.A."/>
            <person name="Lipzen A."/>
            <person name="Lundell T."/>
            <person name="Morin E."/>
            <person name="Murat C."/>
            <person name="Riley R."/>
            <person name="Ohm R."/>
            <person name="Sun H."/>
            <person name="Tunlid A."/>
            <person name="Henrissat B."/>
            <person name="Grigoriev I.V."/>
            <person name="Hibbett D.S."/>
            <person name="Martin F."/>
        </authorList>
    </citation>
    <scope>NUCLEOTIDE SEQUENCE [LARGE SCALE GENOMIC DNA]</scope>
    <source>
        <strain evidence="3">UH-Slu-Lm8-n1</strain>
    </source>
</reference>
<dbReference type="EMBL" id="KN836091">
    <property type="protein sequence ID" value="KIK32863.1"/>
    <property type="molecule type" value="Genomic_DNA"/>
</dbReference>
<protein>
    <submittedName>
        <fullName evidence="2">Uncharacterized protein</fullName>
    </submittedName>
</protein>
<feature type="transmembrane region" description="Helical" evidence="1">
    <location>
        <begin position="36"/>
        <end position="55"/>
    </location>
</feature>
<dbReference type="AlphaFoldDB" id="A0A0D0ALS2"/>
<organism evidence="2 3">
    <name type="scientific">Suillus luteus UH-Slu-Lm8-n1</name>
    <dbReference type="NCBI Taxonomy" id="930992"/>
    <lineage>
        <taxon>Eukaryota</taxon>
        <taxon>Fungi</taxon>
        <taxon>Dikarya</taxon>
        <taxon>Basidiomycota</taxon>
        <taxon>Agaricomycotina</taxon>
        <taxon>Agaricomycetes</taxon>
        <taxon>Agaricomycetidae</taxon>
        <taxon>Boletales</taxon>
        <taxon>Suillineae</taxon>
        <taxon>Suillaceae</taxon>
        <taxon>Suillus</taxon>
    </lineage>
</organism>
<dbReference type="HOGENOM" id="CLU_1504424_0_0_1"/>
<name>A0A0D0ALS2_9AGAM</name>
<sequence length="179" mass="20239">MTWAQRSHQKPVEIVISGTYQCGFTGGNQRLITETWILTFAWEVLTLCLAVWIAVKYLRELQRPLSARSTLGNYFRVLIKTHLFYFVTYTAVACLNLGNLSRHWGFIFLRSLRLQWHSSKCPGRANVCTGTTSHPQQAFPDVRVIAVPMLLVRVHCLGGPQESFSWVPGEASERGALSV</sequence>
<gene>
    <name evidence="2" type="ORF">CY34DRAFT_814021</name>
</gene>